<protein>
    <submittedName>
        <fullName evidence="2">Uncharacterized conserved protein YurZ, alkylhydroperoxidase/carboxymuconolactone decarboxylase family</fullName>
    </submittedName>
</protein>
<proteinExistence type="predicted"/>
<evidence type="ECO:0000313" key="2">
    <source>
        <dbReference type="EMBL" id="SFN80026.1"/>
    </source>
</evidence>
<accession>A0A1I5BZB6</accession>
<dbReference type="GO" id="GO:0051920">
    <property type="term" value="F:peroxiredoxin activity"/>
    <property type="evidence" value="ECO:0007669"/>
    <property type="project" value="InterPro"/>
</dbReference>
<evidence type="ECO:0000313" key="3">
    <source>
        <dbReference type="Proteomes" id="UP000198806"/>
    </source>
</evidence>
<keyword evidence="3" id="KW-1185">Reference proteome</keyword>
<dbReference type="OrthoDB" id="9802489at2"/>
<dbReference type="PANTHER" id="PTHR33930">
    <property type="entry name" value="ALKYL HYDROPEROXIDE REDUCTASE AHPD"/>
    <property type="match status" value="1"/>
</dbReference>
<organism evidence="2 3">
    <name type="scientific">Anaerocolumna aminovalerica</name>
    <dbReference type="NCBI Taxonomy" id="1527"/>
    <lineage>
        <taxon>Bacteria</taxon>
        <taxon>Bacillati</taxon>
        <taxon>Bacillota</taxon>
        <taxon>Clostridia</taxon>
        <taxon>Lachnospirales</taxon>
        <taxon>Lachnospiraceae</taxon>
        <taxon>Anaerocolumna</taxon>
    </lineage>
</organism>
<feature type="domain" description="Carboxymuconolactone decarboxylase-like" evidence="1">
    <location>
        <begin position="24"/>
        <end position="107"/>
    </location>
</feature>
<keyword evidence="2" id="KW-0560">Oxidoreductase</keyword>
<dbReference type="EMBL" id="FOWD01000002">
    <property type="protein sequence ID" value="SFN80026.1"/>
    <property type="molecule type" value="Genomic_DNA"/>
</dbReference>
<dbReference type="PANTHER" id="PTHR33930:SF2">
    <property type="entry name" value="BLR3452 PROTEIN"/>
    <property type="match status" value="1"/>
</dbReference>
<evidence type="ECO:0000259" key="1">
    <source>
        <dbReference type="Pfam" id="PF02627"/>
    </source>
</evidence>
<name>A0A1I5BZB6_9FIRM</name>
<dbReference type="STRING" id="1527.SAMN04489757_10214"/>
<keyword evidence="2" id="KW-0575">Peroxidase</keyword>
<dbReference type="Proteomes" id="UP000198806">
    <property type="component" value="Unassembled WGS sequence"/>
</dbReference>
<dbReference type="InterPro" id="IPR029032">
    <property type="entry name" value="AhpD-like"/>
</dbReference>
<dbReference type="AlphaFoldDB" id="A0A1I5BZB6"/>
<sequence length="113" mass="12947">MDQEINNYKVIEKNLDYFIEKHGEIYDAYENFGKLVHEKGGPLDEKTRWLIKVALSTECQNEFSLRTHILKALKGGCTRDEIEHSILLVAPTAGFPKTMRGLLIAREVLKGEK</sequence>
<dbReference type="Gene3D" id="1.20.1290.10">
    <property type="entry name" value="AhpD-like"/>
    <property type="match status" value="1"/>
</dbReference>
<reference evidence="2 3" key="1">
    <citation type="submission" date="2016-10" db="EMBL/GenBank/DDBJ databases">
        <authorList>
            <person name="de Groot N.N."/>
        </authorList>
    </citation>
    <scope>NUCLEOTIDE SEQUENCE [LARGE SCALE GENOMIC DNA]</scope>
    <source>
        <strain evidence="2 3">DSM 1283</strain>
    </source>
</reference>
<dbReference type="RefSeq" id="WP_091683801.1">
    <property type="nucleotide sequence ID" value="NZ_BAABFM010000017.1"/>
</dbReference>
<dbReference type="Pfam" id="PF02627">
    <property type="entry name" value="CMD"/>
    <property type="match status" value="1"/>
</dbReference>
<dbReference type="InterPro" id="IPR003779">
    <property type="entry name" value="CMD-like"/>
</dbReference>
<gene>
    <name evidence="2" type="ORF">SAMN04489757_10214</name>
</gene>
<dbReference type="SUPFAM" id="SSF69118">
    <property type="entry name" value="AhpD-like"/>
    <property type="match status" value="1"/>
</dbReference>